<evidence type="ECO:0000313" key="3">
    <source>
        <dbReference type="Proteomes" id="UP000235145"/>
    </source>
</evidence>
<evidence type="ECO:0000313" key="2">
    <source>
        <dbReference type="EMBL" id="KAJ0214385.1"/>
    </source>
</evidence>
<organism evidence="2 3">
    <name type="scientific">Lactuca sativa</name>
    <name type="common">Garden lettuce</name>
    <dbReference type="NCBI Taxonomy" id="4236"/>
    <lineage>
        <taxon>Eukaryota</taxon>
        <taxon>Viridiplantae</taxon>
        <taxon>Streptophyta</taxon>
        <taxon>Embryophyta</taxon>
        <taxon>Tracheophyta</taxon>
        <taxon>Spermatophyta</taxon>
        <taxon>Magnoliopsida</taxon>
        <taxon>eudicotyledons</taxon>
        <taxon>Gunneridae</taxon>
        <taxon>Pentapetalae</taxon>
        <taxon>asterids</taxon>
        <taxon>campanulids</taxon>
        <taxon>Asterales</taxon>
        <taxon>Asteraceae</taxon>
        <taxon>Cichorioideae</taxon>
        <taxon>Cichorieae</taxon>
        <taxon>Lactucinae</taxon>
        <taxon>Lactuca</taxon>
    </lineage>
</organism>
<dbReference type="EMBL" id="NBSK02000004">
    <property type="protein sequence ID" value="KAJ0214385.1"/>
    <property type="molecule type" value="Genomic_DNA"/>
</dbReference>
<protein>
    <submittedName>
        <fullName evidence="2">Uncharacterized protein</fullName>
    </submittedName>
</protein>
<dbReference type="AlphaFoldDB" id="A0A9R1VXG1"/>
<comment type="caution">
    <text evidence="2">The sequence shown here is derived from an EMBL/GenBank/DDBJ whole genome shotgun (WGS) entry which is preliminary data.</text>
</comment>
<proteinExistence type="predicted"/>
<sequence length="107" mass="12444">MASSSSVSNNSANRSARNSQRRRYNCNDPVDKEKDCKFFEWINPPLPNKLYKDPMFEFYNQGNQAIDEDFKEFMEEEDAAEVVQEISIEHEGGTLARSWIWCLVVSL</sequence>
<accession>A0A9R1VXG1</accession>
<name>A0A9R1VXG1_LACSA</name>
<gene>
    <name evidence="2" type="ORF">LSAT_V11C400195480</name>
</gene>
<reference evidence="2 3" key="1">
    <citation type="journal article" date="2017" name="Nat. Commun.">
        <title>Genome assembly with in vitro proximity ligation data and whole-genome triplication in lettuce.</title>
        <authorList>
            <person name="Reyes-Chin-Wo S."/>
            <person name="Wang Z."/>
            <person name="Yang X."/>
            <person name="Kozik A."/>
            <person name="Arikit S."/>
            <person name="Song C."/>
            <person name="Xia L."/>
            <person name="Froenicke L."/>
            <person name="Lavelle D.O."/>
            <person name="Truco M.J."/>
            <person name="Xia R."/>
            <person name="Zhu S."/>
            <person name="Xu C."/>
            <person name="Xu H."/>
            <person name="Xu X."/>
            <person name="Cox K."/>
            <person name="Korf I."/>
            <person name="Meyers B.C."/>
            <person name="Michelmore R.W."/>
        </authorList>
    </citation>
    <scope>NUCLEOTIDE SEQUENCE [LARGE SCALE GENOMIC DNA]</scope>
    <source>
        <strain evidence="3">cv. Salinas</strain>
        <tissue evidence="2">Seedlings</tissue>
    </source>
</reference>
<feature type="region of interest" description="Disordered" evidence="1">
    <location>
        <begin position="1"/>
        <end position="29"/>
    </location>
</feature>
<evidence type="ECO:0000256" key="1">
    <source>
        <dbReference type="SAM" id="MobiDB-lite"/>
    </source>
</evidence>
<dbReference type="Proteomes" id="UP000235145">
    <property type="component" value="Unassembled WGS sequence"/>
</dbReference>
<feature type="compositionally biased region" description="Low complexity" evidence="1">
    <location>
        <begin position="1"/>
        <end position="18"/>
    </location>
</feature>
<keyword evidence="3" id="KW-1185">Reference proteome</keyword>